<dbReference type="Proteomes" id="UP001174909">
    <property type="component" value="Unassembled WGS sequence"/>
</dbReference>
<feature type="region of interest" description="Disordered" evidence="1">
    <location>
        <begin position="1"/>
        <end position="71"/>
    </location>
</feature>
<evidence type="ECO:0000313" key="3">
    <source>
        <dbReference type="Proteomes" id="UP001174909"/>
    </source>
</evidence>
<evidence type="ECO:0000256" key="1">
    <source>
        <dbReference type="SAM" id="MobiDB-lite"/>
    </source>
</evidence>
<sequence length="109" mass="12093">MSGSKSRFRGISLTLGRKKKRSGDERYADLHRDSVADQNGYHLTAPNGFVNGMGDESEQNEDDAYPEEGPLFSGAQSLRRIPNSRSPLIFGVLYREVLMALLLHCHGVV</sequence>
<organism evidence="2 3">
    <name type="scientific">Geodia barretti</name>
    <name type="common">Barrett's horny sponge</name>
    <dbReference type="NCBI Taxonomy" id="519541"/>
    <lineage>
        <taxon>Eukaryota</taxon>
        <taxon>Metazoa</taxon>
        <taxon>Porifera</taxon>
        <taxon>Demospongiae</taxon>
        <taxon>Heteroscleromorpha</taxon>
        <taxon>Tetractinellida</taxon>
        <taxon>Astrophorina</taxon>
        <taxon>Geodiidae</taxon>
        <taxon>Geodia</taxon>
    </lineage>
</organism>
<dbReference type="AlphaFoldDB" id="A0AA35SWX8"/>
<name>A0AA35SWX8_GEOBA</name>
<feature type="compositionally biased region" description="Basic and acidic residues" evidence="1">
    <location>
        <begin position="22"/>
        <end position="35"/>
    </location>
</feature>
<accession>A0AA35SWX8</accession>
<comment type="caution">
    <text evidence="2">The sequence shown here is derived from an EMBL/GenBank/DDBJ whole genome shotgun (WGS) entry which is preliminary data.</text>
</comment>
<feature type="compositionally biased region" description="Acidic residues" evidence="1">
    <location>
        <begin position="55"/>
        <end position="66"/>
    </location>
</feature>
<gene>
    <name evidence="2" type="ORF">GBAR_LOCUS20476</name>
</gene>
<evidence type="ECO:0000313" key="2">
    <source>
        <dbReference type="EMBL" id="CAI8036541.1"/>
    </source>
</evidence>
<dbReference type="EMBL" id="CASHTH010002876">
    <property type="protein sequence ID" value="CAI8036541.1"/>
    <property type="molecule type" value="Genomic_DNA"/>
</dbReference>
<proteinExistence type="predicted"/>
<reference evidence="2" key="1">
    <citation type="submission" date="2023-03" db="EMBL/GenBank/DDBJ databases">
        <authorList>
            <person name="Steffen K."/>
            <person name="Cardenas P."/>
        </authorList>
    </citation>
    <scope>NUCLEOTIDE SEQUENCE</scope>
</reference>
<protein>
    <submittedName>
        <fullName evidence="2">Uncharacterized protein</fullName>
    </submittedName>
</protein>
<keyword evidence="3" id="KW-1185">Reference proteome</keyword>